<dbReference type="GO" id="GO:0008115">
    <property type="term" value="F:sarcosine oxidase activity"/>
    <property type="evidence" value="ECO:0007669"/>
    <property type="project" value="UniProtKB-EC"/>
</dbReference>
<dbReference type="STRING" id="697581.TCARB_0311"/>
<dbReference type="InterPro" id="IPR036188">
    <property type="entry name" value="FAD/NAD-bd_sf"/>
</dbReference>
<feature type="domain" description="FAD dependent oxidoreductase" evidence="2">
    <location>
        <begin position="3"/>
        <end position="344"/>
    </location>
</feature>
<organism evidence="3 4">
    <name type="scientific">Thermofilum adornatum 1505</name>
    <dbReference type="NCBI Taxonomy" id="697581"/>
    <lineage>
        <taxon>Archaea</taxon>
        <taxon>Thermoproteota</taxon>
        <taxon>Thermoprotei</taxon>
        <taxon>Thermofilales</taxon>
        <taxon>Thermofilaceae</taxon>
        <taxon>Thermofilum</taxon>
    </lineage>
</organism>
<dbReference type="InterPro" id="IPR006076">
    <property type="entry name" value="FAD-dep_OxRdtase"/>
</dbReference>
<sequence length="376" mass="41693">MYDLIIVGGGIIGVSLAFKLAEQGFGKILLVERNYLGSGSTFRCAGGIRASFTSREHIVLMKRSIELWGKLKEKLGVKYSRSGYLWLTYREEDLEKIKGYMRIHHMFGLDTRLVGEDFVKEVAPYVDTSKMVGALFDPLAGKASPFDSLYKQFLAAKSLGVEFLIGKEVTRIDIENGAAKGVLIDGEKIPARNVAVTAGAYSVYLLERNEIKIPLTPVPHHAALTEDFGRLFDPLIIDVASGAYAVQTFHGNVLMGVDVEEKPFGELSVKLAFLEKVVSVWSKWLPWLPNVNILRYWPGYYEMTPDHHPIIGPVTPFENLYIATGFSGHGFMMAPVVAEEMASWITSGRPRSQEAGNLVLSRFEEGKTVKELAVIG</sequence>
<dbReference type="GeneID" id="25405769"/>
<dbReference type="SUPFAM" id="SSF51905">
    <property type="entry name" value="FAD/NAD(P)-binding domain"/>
    <property type="match status" value="1"/>
</dbReference>
<reference evidence="4" key="1">
    <citation type="book" date="2010" name="EXTREMOPHILES" publisher="0:0-0">
        <title>Complete genome sequences of ten hyperthermophilic archaea reveal their metabolic capabilities and possible ecological roles.</title>
        <editorList>
            <person name="?"/>
        </editorList>
        <authorList>
            <person name="Ravin N.V."/>
            <person name="Mardanov A.V."/>
            <person name="Bonch-Osmolovskaya E.A."/>
            <person name="Skryabin K.G."/>
        </authorList>
    </citation>
    <scope>NUCLEOTIDE SEQUENCE [LARGE SCALE GENOMIC DNA]</scope>
    <source>
        <strain evidence="4">1505</strain>
    </source>
</reference>
<dbReference type="GO" id="GO:0005737">
    <property type="term" value="C:cytoplasm"/>
    <property type="evidence" value="ECO:0007669"/>
    <property type="project" value="TreeGrafter"/>
</dbReference>
<dbReference type="Gene3D" id="3.30.9.10">
    <property type="entry name" value="D-Amino Acid Oxidase, subunit A, domain 2"/>
    <property type="match status" value="1"/>
</dbReference>
<protein>
    <submittedName>
        <fullName evidence="3">Sarcosine oxidase beta subunit</fullName>
        <ecNumber evidence="3">1.5.3.1</ecNumber>
    </submittedName>
</protein>
<dbReference type="Pfam" id="PF01266">
    <property type="entry name" value="DAO"/>
    <property type="match status" value="1"/>
</dbReference>
<dbReference type="RefSeq" id="WP_052886494.1">
    <property type="nucleotide sequence ID" value="NZ_CP007493.1"/>
</dbReference>
<dbReference type="EMBL" id="CP007493">
    <property type="protein sequence ID" value="AJB41385.1"/>
    <property type="molecule type" value="Genomic_DNA"/>
</dbReference>
<dbReference type="Gene3D" id="3.50.50.60">
    <property type="entry name" value="FAD/NAD(P)-binding domain"/>
    <property type="match status" value="1"/>
</dbReference>
<dbReference type="KEGG" id="tcb:TCARB_0311"/>
<dbReference type="PANTHER" id="PTHR13847">
    <property type="entry name" value="SARCOSINE DEHYDROGENASE-RELATED"/>
    <property type="match status" value="1"/>
</dbReference>
<keyword evidence="1 3" id="KW-0560">Oxidoreductase</keyword>
<evidence type="ECO:0000256" key="1">
    <source>
        <dbReference type="ARBA" id="ARBA00023002"/>
    </source>
</evidence>
<dbReference type="PANTHER" id="PTHR13847:SF287">
    <property type="entry name" value="FAD-DEPENDENT OXIDOREDUCTASE DOMAIN-CONTAINING PROTEIN 1"/>
    <property type="match status" value="1"/>
</dbReference>
<name>A0A3G1A5S4_9CREN</name>
<dbReference type="EC" id="1.5.3.1" evidence="3"/>
<dbReference type="Proteomes" id="UP000266720">
    <property type="component" value="Chromosome"/>
</dbReference>
<proteinExistence type="predicted"/>
<evidence type="ECO:0000313" key="4">
    <source>
        <dbReference type="Proteomes" id="UP000266720"/>
    </source>
</evidence>
<evidence type="ECO:0000313" key="3">
    <source>
        <dbReference type="EMBL" id="AJB41385.1"/>
    </source>
</evidence>
<dbReference type="AlphaFoldDB" id="A0A3G1A5S4"/>
<evidence type="ECO:0000259" key="2">
    <source>
        <dbReference type="Pfam" id="PF01266"/>
    </source>
</evidence>
<accession>A0A3G1A5S4</accession>
<dbReference type="SUPFAM" id="SSF54373">
    <property type="entry name" value="FAD-linked reductases, C-terminal domain"/>
    <property type="match status" value="1"/>
</dbReference>
<gene>
    <name evidence="3" type="ORF">TCARB_0311</name>
</gene>